<evidence type="ECO:0000313" key="4">
    <source>
        <dbReference type="Proteomes" id="UP001143307"/>
    </source>
</evidence>
<sequence>MPGISMKQLGDEYERRAAHFLSLQGVEVLICNYRCHCGEIDLIARHHDYLVFIEVRARRNPRFATAAASVDYRKQQRLLRTAQFFLQRHTKLANLPCRFDVITFEPRQSTTNDSPQWIRGAFTN</sequence>
<protein>
    <recommendedName>
        <fullName evidence="2">UPF0102 protein EYC87_01145</fullName>
    </recommendedName>
</protein>
<comment type="caution">
    <text evidence="3">The sequence shown here is derived from an EMBL/GenBank/DDBJ whole genome shotgun (WGS) entry which is preliminary data.</text>
</comment>
<dbReference type="PANTHER" id="PTHR34039:SF1">
    <property type="entry name" value="UPF0102 PROTEIN YRAN"/>
    <property type="match status" value="1"/>
</dbReference>
<dbReference type="Pfam" id="PF02021">
    <property type="entry name" value="UPF0102"/>
    <property type="match status" value="1"/>
</dbReference>
<reference evidence="3" key="1">
    <citation type="submission" date="2019-02" db="EMBL/GenBank/DDBJ databases">
        <authorList>
            <person name="Li S.-H."/>
        </authorList>
    </citation>
    <scope>NUCLEOTIDE SEQUENCE</scope>
    <source>
        <strain evidence="3">IMCC8485</strain>
    </source>
</reference>
<dbReference type="InterPro" id="IPR011856">
    <property type="entry name" value="tRNA_endonuc-like_dom_sf"/>
</dbReference>
<dbReference type="InterPro" id="IPR011335">
    <property type="entry name" value="Restrct_endonuc-II-like"/>
</dbReference>
<dbReference type="NCBIfam" id="NF009150">
    <property type="entry name" value="PRK12497.1-3"/>
    <property type="match status" value="1"/>
</dbReference>
<accession>A0ABT3SQF5</accession>
<evidence type="ECO:0000256" key="1">
    <source>
        <dbReference type="ARBA" id="ARBA00006738"/>
    </source>
</evidence>
<dbReference type="NCBIfam" id="TIGR00252">
    <property type="entry name" value="YraN family protein"/>
    <property type="match status" value="1"/>
</dbReference>
<keyword evidence="4" id="KW-1185">Reference proteome</keyword>
<dbReference type="SUPFAM" id="SSF52980">
    <property type="entry name" value="Restriction endonuclease-like"/>
    <property type="match status" value="1"/>
</dbReference>
<comment type="similarity">
    <text evidence="1 2">Belongs to the UPF0102 family.</text>
</comment>
<dbReference type="EMBL" id="SHNP01000001">
    <property type="protein sequence ID" value="MCX2972191.1"/>
    <property type="molecule type" value="Genomic_DNA"/>
</dbReference>
<dbReference type="PANTHER" id="PTHR34039">
    <property type="entry name" value="UPF0102 PROTEIN YRAN"/>
    <property type="match status" value="1"/>
</dbReference>
<proteinExistence type="inferred from homology"/>
<evidence type="ECO:0000313" key="3">
    <source>
        <dbReference type="EMBL" id="MCX2972191.1"/>
    </source>
</evidence>
<dbReference type="HAMAP" id="MF_00048">
    <property type="entry name" value="UPF0102"/>
    <property type="match status" value="1"/>
</dbReference>
<dbReference type="Proteomes" id="UP001143307">
    <property type="component" value="Unassembled WGS sequence"/>
</dbReference>
<dbReference type="CDD" id="cd20736">
    <property type="entry name" value="PoNe_Nuclease"/>
    <property type="match status" value="1"/>
</dbReference>
<organism evidence="3 4">
    <name type="scientific">Candidatus Seongchinamella marina</name>
    <dbReference type="NCBI Taxonomy" id="2518990"/>
    <lineage>
        <taxon>Bacteria</taxon>
        <taxon>Pseudomonadati</taxon>
        <taxon>Pseudomonadota</taxon>
        <taxon>Gammaproteobacteria</taxon>
        <taxon>Cellvibrionales</taxon>
        <taxon>Halieaceae</taxon>
        <taxon>Seongchinamella</taxon>
    </lineage>
</organism>
<gene>
    <name evidence="3" type="ORF">EYC87_01145</name>
</gene>
<dbReference type="Gene3D" id="3.40.1350.10">
    <property type="match status" value="1"/>
</dbReference>
<dbReference type="InterPro" id="IPR003509">
    <property type="entry name" value="UPF0102_YraN-like"/>
</dbReference>
<evidence type="ECO:0000256" key="2">
    <source>
        <dbReference type="HAMAP-Rule" id="MF_00048"/>
    </source>
</evidence>
<name>A0ABT3SQF5_9GAMM</name>